<dbReference type="NCBIfam" id="TIGR01200">
    <property type="entry name" value="GLPGLI"/>
    <property type="match status" value="1"/>
</dbReference>
<evidence type="ECO:0000313" key="2">
    <source>
        <dbReference type="Proteomes" id="UP000198561"/>
    </source>
</evidence>
<dbReference type="Proteomes" id="UP000198561">
    <property type="component" value="Unassembled WGS sequence"/>
</dbReference>
<proteinExistence type="predicted"/>
<dbReference type="STRING" id="680127.SAMN05421593_0099"/>
<protein>
    <submittedName>
        <fullName evidence="1">GLPGLI family protein</fullName>
    </submittedName>
</protein>
<dbReference type="InterPro" id="IPR005901">
    <property type="entry name" value="GLPGLI"/>
</dbReference>
<dbReference type="RefSeq" id="WP_089697066.1">
    <property type="nucleotide sequence ID" value="NZ_FNWQ01000011.1"/>
</dbReference>
<sequence>MKKILFIASISTFISINAQNINQSVNRFFYELNFRPKKDSARMDRAIAILDITGEKSVYQDDSFGDINEKSINAQLDKIDKKKEFDDFSNFMKKPKFTYKIVKKYPAMTLQYNDNISLEGNFAYEETREFNWKILPEKEMIGEYNTQKATTEFGGRLWTAWFSTSIVFSDGPYKFYGLPGLIVKLEDAEKDYSWILIGNSKVNSSDDEDSNVKIISKQKFTNALKLFKQDPFRELRVLMDKIPAASKNSIKMPGTNSTISEYVSKQENFVKDMFNSNDNPIEK</sequence>
<name>A0A1H6IJG7_CHRCI</name>
<reference evidence="1 2" key="1">
    <citation type="submission" date="2016-10" db="EMBL/GenBank/DDBJ databases">
        <authorList>
            <person name="de Groot N.N."/>
        </authorList>
    </citation>
    <scope>NUCLEOTIDE SEQUENCE [LARGE SCALE GENOMIC DNA]</scope>
    <source>
        <strain evidence="1 2">DSM 23031</strain>
    </source>
</reference>
<dbReference type="AlphaFoldDB" id="A0A1H6IJG7"/>
<dbReference type="EMBL" id="FNWQ01000011">
    <property type="protein sequence ID" value="SEH49113.1"/>
    <property type="molecule type" value="Genomic_DNA"/>
</dbReference>
<gene>
    <name evidence="1" type="ORF">SAMN05421593_0099</name>
</gene>
<evidence type="ECO:0000313" key="1">
    <source>
        <dbReference type="EMBL" id="SEH49113.1"/>
    </source>
</evidence>
<dbReference type="OrthoDB" id="1440774at2"/>
<accession>A0A1H6IJG7</accession>
<organism evidence="1 2">
    <name type="scientific">Chryseobacterium culicis</name>
    <dbReference type="NCBI Taxonomy" id="680127"/>
    <lineage>
        <taxon>Bacteria</taxon>
        <taxon>Pseudomonadati</taxon>
        <taxon>Bacteroidota</taxon>
        <taxon>Flavobacteriia</taxon>
        <taxon>Flavobacteriales</taxon>
        <taxon>Weeksellaceae</taxon>
        <taxon>Chryseobacterium group</taxon>
        <taxon>Chryseobacterium</taxon>
    </lineage>
</organism>
<dbReference type="Pfam" id="PF09697">
    <property type="entry name" value="Porph_ging"/>
    <property type="match status" value="1"/>
</dbReference>